<dbReference type="Gene3D" id="3.40.190.10">
    <property type="entry name" value="Periplasmic binding protein-like II"/>
    <property type="match status" value="2"/>
</dbReference>
<name>A0A2G6EAQ2_9BACT</name>
<evidence type="ECO:0000259" key="1">
    <source>
        <dbReference type="Pfam" id="PF09084"/>
    </source>
</evidence>
<dbReference type="AlphaFoldDB" id="A0A2G6EAQ2"/>
<dbReference type="Proteomes" id="UP000229740">
    <property type="component" value="Unassembled WGS sequence"/>
</dbReference>
<dbReference type="Pfam" id="PF09084">
    <property type="entry name" value="NMT1"/>
    <property type="match status" value="1"/>
</dbReference>
<dbReference type="GO" id="GO:0009228">
    <property type="term" value="P:thiamine biosynthetic process"/>
    <property type="evidence" value="ECO:0007669"/>
    <property type="project" value="InterPro"/>
</dbReference>
<gene>
    <name evidence="2" type="ORF">CSB45_01090</name>
</gene>
<protein>
    <recommendedName>
        <fullName evidence="1">SsuA/THI5-like domain-containing protein</fullName>
    </recommendedName>
</protein>
<accession>A0A2G6EAQ2</accession>
<organism evidence="2 3">
    <name type="scientific">candidate division KSB3 bacterium</name>
    <dbReference type="NCBI Taxonomy" id="2044937"/>
    <lineage>
        <taxon>Bacteria</taxon>
        <taxon>candidate division KSB3</taxon>
    </lineage>
</organism>
<dbReference type="EMBL" id="PDPS01000020">
    <property type="protein sequence ID" value="PID59037.1"/>
    <property type="molecule type" value="Genomic_DNA"/>
</dbReference>
<feature type="domain" description="SsuA/THI5-like" evidence="1">
    <location>
        <begin position="56"/>
        <end position="263"/>
    </location>
</feature>
<dbReference type="PANTHER" id="PTHR31528">
    <property type="entry name" value="4-AMINO-5-HYDROXYMETHYL-2-METHYLPYRIMIDINE PHOSPHATE SYNTHASE THI11-RELATED"/>
    <property type="match status" value="1"/>
</dbReference>
<dbReference type="InterPro" id="IPR015168">
    <property type="entry name" value="SsuA/THI5"/>
</dbReference>
<dbReference type="PANTHER" id="PTHR31528:SF15">
    <property type="entry name" value="RIBOFLAVIN-BINDING PROTEIN RIBY"/>
    <property type="match status" value="1"/>
</dbReference>
<sequence length="336" mass="37857">MPDIPQLHMKYQIVRTQILLQSVIYIFLSSCSIAHAEALPRTETLKLVIGYIPHIQFAPLYVGLEKGMYLDRQIELKIEYGFGSDIFGLLLQEKIDLGLSDSDQLILSGANDLGLVALLQYYQKIPVTIVAKRQKIKSPEDFRGKRIGTPMMAGTNYIGLEVFLQHYQLKNAVMVENIGYTQITSLLHNDIDGAVCFLNNEPVKLRQLGTEISQWDIREFSNIIGGSFITSRALTQKRRDVLGRFTEATIAAMEYTCKHQEDAIQLSLPYLDQYSEQPDYTLLRGVLASTCQLLDSSSGYGALDPKAYADSIETLYQLSLIESVYPARKILFNPVD</sequence>
<evidence type="ECO:0000313" key="3">
    <source>
        <dbReference type="Proteomes" id="UP000229740"/>
    </source>
</evidence>
<evidence type="ECO:0000313" key="2">
    <source>
        <dbReference type="EMBL" id="PID59037.1"/>
    </source>
</evidence>
<dbReference type="InterPro" id="IPR027939">
    <property type="entry name" value="NMT1/THI5"/>
</dbReference>
<dbReference type="SUPFAM" id="SSF53850">
    <property type="entry name" value="Periplasmic binding protein-like II"/>
    <property type="match status" value="1"/>
</dbReference>
<proteinExistence type="predicted"/>
<comment type="caution">
    <text evidence="2">The sequence shown here is derived from an EMBL/GenBank/DDBJ whole genome shotgun (WGS) entry which is preliminary data.</text>
</comment>
<reference evidence="2 3" key="1">
    <citation type="submission" date="2017-10" db="EMBL/GenBank/DDBJ databases">
        <title>Novel microbial diversity and functional potential in the marine mammal oral microbiome.</title>
        <authorList>
            <person name="Dudek N.K."/>
            <person name="Sun C.L."/>
            <person name="Burstein D."/>
            <person name="Kantor R.S."/>
            <person name="Aliaga Goltsman D.S."/>
            <person name="Bik E.M."/>
            <person name="Thomas B.C."/>
            <person name="Banfield J.F."/>
            <person name="Relman D.A."/>
        </authorList>
    </citation>
    <scope>NUCLEOTIDE SEQUENCE [LARGE SCALE GENOMIC DNA]</scope>
    <source>
        <strain evidence="2">DOLZORAL124_49_17</strain>
    </source>
</reference>